<dbReference type="EMBL" id="QLMA01000008">
    <property type="protein sequence ID" value="RAJ76546.1"/>
    <property type="molecule type" value="Genomic_DNA"/>
</dbReference>
<organism evidence="1 2">
    <name type="scientific">Chitinophaga dinghuensis</name>
    <dbReference type="NCBI Taxonomy" id="1539050"/>
    <lineage>
        <taxon>Bacteria</taxon>
        <taxon>Pseudomonadati</taxon>
        <taxon>Bacteroidota</taxon>
        <taxon>Chitinophagia</taxon>
        <taxon>Chitinophagales</taxon>
        <taxon>Chitinophagaceae</taxon>
        <taxon>Chitinophaga</taxon>
    </lineage>
</organism>
<reference evidence="1 2" key="1">
    <citation type="submission" date="2018-06" db="EMBL/GenBank/DDBJ databases">
        <title>Genomic Encyclopedia of Archaeal and Bacterial Type Strains, Phase II (KMG-II): from individual species to whole genera.</title>
        <authorList>
            <person name="Goeker M."/>
        </authorList>
    </citation>
    <scope>NUCLEOTIDE SEQUENCE [LARGE SCALE GENOMIC DNA]</scope>
    <source>
        <strain evidence="1 2">DSM 29821</strain>
    </source>
</reference>
<comment type="caution">
    <text evidence="1">The sequence shown here is derived from an EMBL/GenBank/DDBJ whole genome shotgun (WGS) entry which is preliminary data.</text>
</comment>
<dbReference type="AlphaFoldDB" id="A0A327VQ36"/>
<name>A0A327VQ36_9BACT</name>
<evidence type="ECO:0000313" key="2">
    <source>
        <dbReference type="Proteomes" id="UP000249819"/>
    </source>
</evidence>
<gene>
    <name evidence="1" type="ORF">CLV59_10865</name>
</gene>
<accession>A0A327VQ36</accession>
<sequence length="41" mass="4461">MSILIRGSPMAMLFPGSNSSILLLLIHLIKSANSYGKYPEP</sequence>
<dbReference type="Proteomes" id="UP000249819">
    <property type="component" value="Unassembled WGS sequence"/>
</dbReference>
<protein>
    <submittedName>
        <fullName evidence="1">Uncharacterized protein</fullName>
    </submittedName>
</protein>
<keyword evidence="2" id="KW-1185">Reference proteome</keyword>
<evidence type="ECO:0000313" key="1">
    <source>
        <dbReference type="EMBL" id="RAJ76546.1"/>
    </source>
</evidence>
<proteinExistence type="predicted"/>